<dbReference type="Gramene" id="Mp7g12710.1">
    <property type="protein sequence ID" value="Mp7g12710.1.cds1"/>
    <property type="gene ID" value="Mp7g12710"/>
</dbReference>
<keyword evidence="3" id="KW-1185">Reference proteome</keyword>
<evidence type="ECO:0000313" key="3">
    <source>
        <dbReference type="Proteomes" id="UP000244005"/>
    </source>
</evidence>
<name>A0A2R6XTJ9_MARPO</name>
<accession>A0A2R6XTJ9</accession>
<reference evidence="3" key="1">
    <citation type="journal article" date="2017" name="Cell">
        <title>Insights into land plant evolution garnered from the Marchantia polymorpha genome.</title>
        <authorList>
            <person name="Bowman J.L."/>
            <person name="Kohchi T."/>
            <person name="Yamato K.T."/>
            <person name="Jenkins J."/>
            <person name="Shu S."/>
            <person name="Ishizaki K."/>
            <person name="Yamaoka S."/>
            <person name="Nishihama R."/>
            <person name="Nakamura Y."/>
            <person name="Berger F."/>
            <person name="Adam C."/>
            <person name="Aki S.S."/>
            <person name="Althoff F."/>
            <person name="Araki T."/>
            <person name="Arteaga-Vazquez M.A."/>
            <person name="Balasubrmanian S."/>
            <person name="Barry K."/>
            <person name="Bauer D."/>
            <person name="Boehm C.R."/>
            <person name="Briginshaw L."/>
            <person name="Caballero-Perez J."/>
            <person name="Catarino B."/>
            <person name="Chen F."/>
            <person name="Chiyoda S."/>
            <person name="Chovatia M."/>
            <person name="Davies K.M."/>
            <person name="Delmans M."/>
            <person name="Demura T."/>
            <person name="Dierschke T."/>
            <person name="Dolan L."/>
            <person name="Dorantes-Acosta A.E."/>
            <person name="Eklund D.M."/>
            <person name="Florent S.N."/>
            <person name="Flores-Sandoval E."/>
            <person name="Fujiyama A."/>
            <person name="Fukuzawa H."/>
            <person name="Galik B."/>
            <person name="Grimanelli D."/>
            <person name="Grimwood J."/>
            <person name="Grossniklaus U."/>
            <person name="Hamada T."/>
            <person name="Haseloff J."/>
            <person name="Hetherington A.J."/>
            <person name="Higo A."/>
            <person name="Hirakawa Y."/>
            <person name="Hundley H.N."/>
            <person name="Ikeda Y."/>
            <person name="Inoue K."/>
            <person name="Inoue S.I."/>
            <person name="Ishida S."/>
            <person name="Jia Q."/>
            <person name="Kakita M."/>
            <person name="Kanazawa T."/>
            <person name="Kawai Y."/>
            <person name="Kawashima T."/>
            <person name="Kennedy M."/>
            <person name="Kinose K."/>
            <person name="Kinoshita T."/>
            <person name="Kohara Y."/>
            <person name="Koide E."/>
            <person name="Komatsu K."/>
            <person name="Kopischke S."/>
            <person name="Kubo M."/>
            <person name="Kyozuka J."/>
            <person name="Lagercrantz U."/>
            <person name="Lin S.S."/>
            <person name="Lindquist E."/>
            <person name="Lipzen A.M."/>
            <person name="Lu C.W."/>
            <person name="De Luna E."/>
            <person name="Martienssen R.A."/>
            <person name="Minamino N."/>
            <person name="Mizutani M."/>
            <person name="Mizutani M."/>
            <person name="Mochizuki N."/>
            <person name="Monte I."/>
            <person name="Mosher R."/>
            <person name="Nagasaki H."/>
            <person name="Nakagami H."/>
            <person name="Naramoto S."/>
            <person name="Nishitani K."/>
            <person name="Ohtani M."/>
            <person name="Okamoto T."/>
            <person name="Okumura M."/>
            <person name="Phillips J."/>
            <person name="Pollak B."/>
            <person name="Reinders A."/>
            <person name="Rovekamp M."/>
            <person name="Sano R."/>
            <person name="Sawa S."/>
            <person name="Schmid M.W."/>
            <person name="Shirakawa M."/>
            <person name="Solano R."/>
            <person name="Spunde A."/>
            <person name="Suetsugu N."/>
            <person name="Sugano S."/>
            <person name="Sugiyama A."/>
            <person name="Sun R."/>
            <person name="Suzuki Y."/>
            <person name="Takenaka M."/>
            <person name="Takezawa D."/>
            <person name="Tomogane H."/>
            <person name="Tsuzuki M."/>
            <person name="Ueda T."/>
            <person name="Umeda M."/>
            <person name="Ward J.M."/>
            <person name="Watanabe Y."/>
            <person name="Yazaki K."/>
            <person name="Yokoyama R."/>
            <person name="Yoshitake Y."/>
            <person name="Yotsui I."/>
            <person name="Zachgo S."/>
            <person name="Schmutz J."/>
        </authorList>
    </citation>
    <scope>NUCLEOTIDE SEQUENCE [LARGE SCALE GENOMIC DNA]</scope>
    <source>
        <strain evidence="3">Tak-1</strain>
    </source>
</reference>
<evidence type="ECO:0000256" key="1">
    <source>
        <dbReference type="SAM" id="MobiDB-lite"/>
    </source>
</evidence>
<proteinExistence type="predicted"/>
<sequence>MERHCRMQPPTDSRIMKLPHVRKRVKCTHPSPGVIKSAGPRRQHAPAMHARPGSRLLALPFPLARARARPRRNGRTCRATIQILRSRNPRLRLPSCRPSGLSVPIPAFLLLLFRFRFCFSLIKDEDGTPFRIMALRG</sequence>
<dbReference type="Proteomes" id="UP000244005">
    <property type="component" value="Unassembled WGS sequence"/>
</dbReference>
<dbReference type="AlphaFoldDB" id="A0A2R6XTJ9"/>
<dbReference type="EMBL" id="KZ772675">
    <property type="protein sequence ID" value="PTQ49432.1"/>
    <property type="molecule type" value="Genomic_DNA"/>
</dbReference>
<gene>
    <name evidence="2" type="ORF">MARPO_0003s0279</name>
</gene>
<organism evidence="2 3">
    <name type="scientific">Marchantia polymorpha</name>
    <name type="common">Common liverwort</name>
    <name type="synonym">Marchantia aquatica</name>
    <dbReference type="NCBI Taxonomy" id="3197"/>
    <lineage>
        <taxon>Eukaryota</taxon>
        <taxon>Viridiplantae</taxon>
        <taxon>Streptophyta</taxon>
        <taxon>Embryophyta</taxon>
        <taxon>Marchantiophyta</taxon>
        <taxon>Marchantiopsida</taxon>
        <taxon>Marchantiidae</taxon>
        <taxon>Marchantiales</taxon>
        <taxon>Marchantiaceae</taxon>
        <taxon>Marchantia</taxon>
    </lineage>
</organism>
<evidence type="ECO:0000313" key="2">
    <source>
        <dbReference type="EMBL" id="PTQ49432.1"/>
    </source>
</evidence>
<protein>
    <submittedName>
        <fullName evidence="2">Uncharacterized protein</fullName>
    </submittedName>
</protein>
<feature type="region of interest" description="Disordered" evidence="1">
    <location>
        <begin position="29"/>
        <end position="48"/>
    </location>
</feature>